<dbReference type="EMBL" id="QTSX02004178">
    <property type="protein sequence ID" value="KAJ9067418.1"/>
    <property type="molecule type" value="Genomic_DNA"/>
</dbReference>
<accession>A0ACC2SYF1</accession>
<proteinExistence type="predicted"/>
<evidence type="ECO:0000313" key="1">
    <source>
        <dbReference type="EMBL" id="KAJ9067418.1"/>
    </source>
</evidence>
<comment type="caution">
    <text evidence="1">The sequence shown here is derived from an EMBL/GenBank/DDBJ whole genome shotgun (WGS) entry which is preliminary data.</text>
</comment>
<keyword evidence="2" id="KW-1185">Reference proteome</keyword>
<gene>
    <name evidence="1" type="ORF">DSO57_1039297</name>
</gene>
<organism evidence="1 2">
    <name type="scientific">Entomophthora muscae</name>
    <dbReference type="NCBI Taxonomy" id="34485"/>
    <lineage>
        <taxon>Eukaryota</taxon>
        <taxon>Fungi</taxon>
        <taxon>Fungi incertae sedis</taxon>
        <taxon>Zoopagomycota</taxon>
        <taxon>Entomophthoromycotina</taxon>
        <taxon>Entomophthoromycetes</taxon>
        <taxon>Entomophthorales</taxon>
        <taxon>Entomophthoraceae</taxon>
        <taxon>Entomophthora</taxon>
    </lineage>
</organism>
<protein>
    <submittedName>
        <fullName evidence="1">Uncharacterized protein</fullName>
    </submittedName>
</protein>
<dbReference type="Proteomes" id="UP001165960">
    <property type="component" value="Unassembled WGS sequence"/>
</dbReference>
<name>A0ACC2SYF1_9FUNG</name>
<evidence type="ECO:0000313" key="2">
    <source>
        <dbReference type="Proteomes" id="UP001165960"/>
    </source>
</evidence>
<sequence length="50" mass="5326">MMGQRSTPLRSPKVHSTADSHHENNPSKSPAQNSAQASNTSPSLLTRPAD</sequence>
<reference evidence="1" key="1">
    <citation type="submission" date="2022-04" db="EMBL/GenBank/DDBJ databases">
        <title>Genome of the entomopathogenic fungus Entomophthora muscae.</title>
        <authorList>
            <person name="Elya C."/>
            <person name="Lovett B.R."/>
            <person name="Lee E."/>
            <person name="Macias A.M."/>
            <person name="Hajek A.E."/>
            <person name="De Bivort B.L."/>
            <person name="Kasson M.T."/>
            <person name="De Fine Licht H.H."/>
            <person name="Stajich J.E."/>
        </authorList>
    </citation>
    <scope>NUCLEOTIDE SEQUENCE</scope>
    <source>
        <strain evidence="1">Berkeley</strain>
    </source>
</reference>